<dbReference type="PROSITE" id="PS50076">
    <property type="entry name" value="DNAJ_2"/>
    <property type="match status" value="1"/>
</dbReference>
<dbReference type="CDD" id="cd06257">
    <property type="entry name" value="DnaJ"/>
    <property type="match status" value="1"/>
</dbReference>
<dbReference type="InterPro" id="IPR036869">
    <property type="entry name" value="J_dom_sf"/>
</dbReference>
<evidence type="ECO:0000259" key="2">
    <source>
        <dbReference type="PROSITE" id="PS50076"/>
    </source>
</evidence>
<sequence length="170" mass="19020">MNIQDAAKILQLTGEITPKIAKAAYRKAAMQYHPDRNPAGAEMMKIINAAYEVLKDYTGNIPDNEQDTESNSENYSEAVNTALNAIIHLAGLGIEICGAWVWVSGDTRAHKDVLKTAGFKYASKKKCWYFRPSDWRSASRGAYSMYEIRDKYGSSKPVTVKNKYLKKSNA</sequence>
<dbReference type="InterPro" id="IPR050817">
    <property type="entry name" value="DjlA_DnaK_co-chaperone"/>
</dbReference>
<comment type="caution">
    <text evidence="3">The sequence shown here is derived from an EMBL/GenBank/DDBJ whole genome shotgun (WGS) entry which is preliminary data.</text>
</comment>
<dbReference type="PANTHER" id="PTHR24074">
    <property type="entry name" value="CO-CHAPERONE PROTEIN DJLA"/>
    <property type="match status" value="1"/>
</dbReference>
<feature type="domain" description="J" evidence="2">
    <location>
        <begin position="5"/>
        <end position="70"/>
    </location>
</feature>
<evidence type="ECO:0000313" key="4">
    <source>
        <dbReference type="Proteomes" id="UP000242502"/>
    </source>
</evidence>
<evidence type="ECO:0000313" key="3">
    <source>
        <dbReference type="EMBL" id="ODS23242.1"/>
    </source>
</evidence>
<protein>
    <submittedName>
        <fullName evidence="3">Molecular chaperone DnaJ</fullName>
    </submittedName>
</protein>
<dbReference type="SUPFAM" id="SSF46565">
    <property type="entry name" value="Chaperone J-domain"/>
    <property type="match status" value="1"/>
</dbReference>
<dbReference type="Proteomes" id="UP000242502">
    <property type="component" value="Unassembled WGS sequence"/>
</dbReference>
<organism evidence="3 4">
    <name type="scientific">Candidatus Endobugula sertula</name>
    <name type="common">Bugula neritina bacterial symbiont</name>
    <dbReference type="NCBI Taxonomy" id="62101"/>
    <lineage>
        <taxon>Bacteria</taxon>
        <taxon>Pseudomonadati</taxon>
        <taxon>Pseudomonadota</taxon>
        <taxon>Gammaproteobacteria</taxon>
        <taxon>Cellvibrionales</taxon>
        <taxon>Cellvibrionaceae</taxon>
        <taxon>Candidatus Endobugula</taxon>
    </lineage>
</organism>
<name>A0A1D2QNU7_9GAMM</name>
<keyword evidence="1" id="KW-0143">Chaperone</keyword>
<dbReference type="Gene3D" id="1.10.287.110">
    <property type="entry name" value="DnaJ domain"/>
    <property type="match status" value="1"/>
</dbReference>
<accession>A0A1D2QNU7</accession>
<dbReference type="STRING" id="62101.AB835_09805"/>
<dbReference type="SMART" id="SM00271">
    <property type="entry name" value="DnaJ"/>
    <property type="match status" value="1"/>
</dbReference>
<evidence type="ECO:0000256" key="1">
    <source>
        <dbReference type="ARBA" id="ARBA00023186"/>
    </source>
</evidence>
<dbReference type="InterPro" id="IPR001623">
    <property type="entry name" value="DnaJ_domain"/>
</dbReference>
<dbReference type="Pfam" id="PF00226">
    <property type="entry name" value="DnaJ"/>
    <property type="match status" value="1"/>
</dbReference>
<dbReference type="AlphaFoldDB" id="A0A1D2QNU7"/>
<reference evidence="3 4" key="1">
    <citation type="journal article" date="2016" name="Appl. Environ. Microbiol.">
        <title>Lack of Overt Genome Reduction in the Bryostatin-Producing Bryozoan Symbiont "Candidatus Endobugula sertula".</title>
        <authorList>
            <person name="Miller I.J."/>
            <person name="Vanee N."/>
            <person name="Fong S.S."/>
            <person name="Lim-Fong G.E."/>
            <person name="Kwan J.C."/>
        </authorList>
    </citation>
    <scope>NUCLEOTIDE SEQUENCE [LARGE SCALE GENOMIC DNA]</scope>
    <source>
        <strain evidence="3">AB1-4</strain>
    </source>
</reference>
<gene>
    <name evidence="3" type="ORF">AB835_09805</name>
</gene>
<dbReference type="EMBL" id="MDLC01000034">
    <property type="protein sequence ID" value="ODS23242.1"/>
    <property type="molecule type" value="Genomic_DNA"/>
</dbReference>
<proteinExistence type="predicted"/>